<dbReference type="Gene3D" id="3.40.30.120">
    <property type="match status" value="1"/>
</dbReference>
<dbReference type="AlphaFoldDB" id="A0A239PCR7"/>
<evidence type="ECO:0000313" key="2">
    <source>
        <dbReference type="Proteomes" id="UP000198282"/>
    </source>
</evidence>
<gene>
    <name evidence="1" type="ORF">SAMN05216276_11136</name>
</gene>
<sequence>MADVAVISSDCPVAHGSTERTAAAITQALSRDEPRARAWHAAARSKRPAAETLGLDNDGWVLVRPDGYLTARGYGQDRLDHAYHRLPL</sequence>
<name>A0A239PCR7_9ACTN</name>
<dbReference type="EMBL" id="FZOD01000113">
    <property type="protein sequence ID" value="SNT64209.1"/>
    <property type="molecule type" value="Genomic_DNA"/>
</dbReference>
<keyword evidence="2" id="KW-1185">Reference proteome</keyword>
<protein>
    <submittedName>
        <fullName evidence="1">Uncharacterized protein</fullName>
    </submittedName>
</protein>
<accession>A0A239PCR7</accession>
<reference evidence="1 2" key="1">
    <citation type="submission" date="2017-06" db="EMBL/GenBank/DDBJ databases">
        <authorList>
            <person name="Kim H.J."/>
            <person name="Triplett B.A."/>
        </authorList>
    </citation>
    <scope>NUCLEOTIDE SEQUENCE [LARGE SCALE GENOMIC DNA]</scope>
    <source>
        <strain evidence="1 2">CGMCC 4.2132</strain>
    </source>
</reference>
<organism evidence="1 2">
    <name type="scientific">Streptosporangium subroseum</name>
    <dbReference type="NCBI Taxonomy" id="106412"/>
    <lineage>
        <taxon>Bacteria</taxon>
        <taxon>Bacillati</taxon>
        <taxon>Actinomycetota</taxon>
        <taxon>Actinomycetes</taxon>
        <taxon>Streptosporangiales</taxon>
        <taxon>Streptosporangiaceae</taxon>
        <taxon>Streptosporangium</taxon>
    </lineage>
</organism>
<evidence type="ECO:0000313" key="1">
    <source>
        <dbReference type="EMBL" id="SNT64209.1"/>
    </source>
</evidence>
<dbReference type="Proteomes" id="UP000198282">
    <property type="component" value="Unassembled WGS sequence"/>
</dbReference>
<proteinExistence type="predicted"/>